<proteinExistence type="predicted"/>
<reference evidence="2" key="1">
    <citation type="submission" date="2014-09" db="EMBL/GenBank/DDBJ databases">
        <title>Genome sequence of the luminous mushroom Mycena chlorophos for searching fungal bioluminescence genes.</title>
        <authorList>
            <person name="Tanaka Y."/>
            <person name="Kasuga D."/>
            <person name="Oba Y."/>
            <person name="Hase S."/>
            <person name="Sato K."/>
            <person name="Oba Y."/>
            <person name="Sakakibara Y."/>
        </authorList>
    </citation>
    <scope>NUCLEOTIDE SEQUENCE</scope>
</reference>
<keyword evidence="3" id="KW-1185">Reference proteome</keyword>
<feature type="region of interest" description="Disordered" evidence="1">
    <location>
        <begin position="55"/>
        <end position="76"/>
    </location>
</feature>
<organism evidence="2 3">
    <name type="scientific">Mycena chlorophos</name>
    <name type="common">Agaric fungus</name>
    <name type="synonym">Agaricus chlorophos</name>
    <dbReference type="NCBI Taxonomy" id="658473"/>
    <lineage>
        <taxon>Eukaryota</taxon>
        <taxon>Fungi</taxon>
        <taxon>Dikarya</taxon>
        <taxon>Basidiomycota</taxon>
        <taxon>Agaricomycotina</taxon>
        <taxon>Agaricomycetes</taxon>
        <taxon>Agaricomycetidae</taxon>
        <taxon>Agaricales</taxon>
        <taxon>Marasmiineae</taxon>
        <taxon>Mycenaceae</taxon>
        <taxon>Mycena</taxon>
    </lineage>
</organism>
<evidence type="ECO:0000313" key="2">
    <source>
        <dbReference type="EMBL" id="GAT44808.1"/>
    </source>
</evidence>
<sequence length="138" mass="14927">MNVWRASLSVRLGLSLRRSYFNDFLPVVSSRFGLSSSKVWRAPSHRVLQAVSDDKDPLMHSGAGKQRVFRSAEREGTKARKAGMGLGLAAGTANASGSENSSAAVDVHVNWRDRDIQGNEDTPLEVDLAVKAREAGFG</sequence>
<evidence type="ECO:0000313" key="3">
    <source>
        <dbReference type="Proteomes" id="UP000815677"/>
    </source>
</evidence>
<dbReference type="Proteomes" id="UP000815677">
    <property type="component" value="Unassembled WGS sequence"/>
</dbReference>
<name>A0ABQ0L157_MYCCL</name>
<gene>
    <name evidence="2" type="ORF">MCHLO_02416</name>
</gene>
<evidence type="ECO:0000256" key="1">
    <source>
        <dbReference type="SAM" id="MobiDB-lite"/>
    </source>
</evidence>
<accession>A0ABQ0L157</accession>
<dbReference type="EMBL" id="DF840249">
    <property type="protein sequence ID" value="GAT44808.1"/>
    <property type="molecule type" value="Genomic_DNA"/>
</dbReference>
<protein>
    <submittedName>
        <fullName evidence="2">Uncharacterized protein</fullName>
    </submittedName>
</protein>